<dbReference type="GO" id="GO:0005789">
    <property type="term" value="C:endoplasmic reticulum membrane"/>
    <property type="evidence" value="ECO:0007669"/>
    <property type="project" value="UniProtKB-SubCell"/>
</dbReference>
<feature type="transmembrane region" description="Helical" evidence="10">
    <location>
        <begin position="152"/>
        <end position="173"/>
    </location>
</feature>
<keyword evidence="7" id="KW-0735">Signal-anchor</keyword>
<name>A0AAN9IUT7_CLITE</name>
<gene>
    <name evidence="11" type="ORF">RJT34_21992</name>
</gene>
<comment type="function">
    <text evidence="1">Subunit of the oligosaccharyl transferase (OST) complex that catalyzes the initial transfer of a defined glycan (Glc(3)Man(9)GlcNAc(2) in eukaryotes) from the lipid carrier dolichol-pyrophosphate to an asparagine residue within an Asn-X-Ser/Thr consensus motif in nascent polypeptide chains, the first step in protein N-glycosylation. N-glycosylation occurs cotranslationally and the complex associates with the Sec61 complex at the channel-forming translocon complex that mediates protein translocation across the endoplasmic reticulum (ER). All subunits are required for a maximal enzyme activity.</text>
</comment>
<comment type="caution">
    <text evidence="11">The sequence shown here is derived from an EMBL/GenBank/DDBJ whole genome shotgun (WGS) entry which is preliminary data.</text>
</comment>
<evidence type="ECO:0000256" key="9">
    <source>
        <dbReference type="ARBA" id="ARBA00023136"/>
    </source>
</evidence>
<dbReference type="Pfam" id="PF10215">
    <property type="entry name" value="Ost4"/>
    <property type="match status" value="1"/>
</dbReference>
<evidence type="ECO:0000256" key="3">
    <source>
        <dbReference type="ARBA" id="ARBA00007685"/>
    </source>
</evidence>
<evidence type="ECO:0000256" key="8">
    <source>
        <dbReference type="ARBA" id="ARBA00022989"/>
    </source>
</evidence>
<sequence>MPLSSLSCILSKICPPSFLHELRVSYFCYRHPGFVDALTYNTSGIGGGFRKERERVQELLDKEGPYPVQQKPWRKSPICKYELLLYGRFIKVIAGVANLVKRMVCLGTCGQVLLPRFHCVDPVVLLQMMGAFGKGKSVRLEEMIHMMDDQDLGFFANFLGVFIFVLVIAYHFVVADPKFEGN</sequence>
<dbReference type="AlphaFoldDB" id="A0AAN9IUT7"/>
<comment type="subunit">
    <text evidence="4">Component of the oligosaccharyltransferase (OST) complex.</text>
</comment>
<proteinExistence type="inferred from homology"/>
<dbReference type="SUPFAM" id="SSF103464">
    <property type="entry name" value="Oligosaccharyltransferase subunit ost4p"/>
    <property type="match status" value="1"/>
</dbReference>
<evidence type="ECO:0000256" key="6">
    <source>
        <dbReference type="ARBA" id="ARBA00022824"/>
    </source>
</evidence>
<evidence type="ECO:0000256" key="1">
    <source>
        <dbReference type="ARBA" id="ARBA00002791"/>
    </source>
</evidence>
<dbReference type="InterPro" id="IPR036330">
    <property type="entry name" value="Ost4p_sf"/>
</dbReference>
<keyword evidence="5 10" id="KW-0812">Transmembrane</keyword>
<evidence type="ECO:0000256" key="7">
    <source>
        <dbReference type="ARBA" id="ARBA00022968"/>
    </source>
</evidence>
<accession>A0AAN9IUT7</accession>
<comment type="similarity">
    <text evidence="3">Belongs to the OST4 family.</text>
</comment>
<dbReference type="PANTHER" id="PTHR28677">
    <property type="entry name" value="DOLICHYL-DIPHOSPHOOLIGOSACCHARIDE--PROTEIN GLYCOSYLTRANSFERASE SUBUNIT 4A-RELATED"/>
    <property type="match status" value="1"/>
</dbReference>
<evidence type="ECO:0000256" key="5">
    <source>
        <dbReference type="ARBA" id="ARBA00022692"/>
    </source>
</evidence>
<dbReference type="InterPro" id="IPR018943">
    <property type="entry name" value="Oligosaccaryltransferase"/>
</dbReference>
<evidence type="ECO:0000313" key="12">
    <source>
        <dbReference type="Proteomes" id="UP001359559"/>
    </source>
</evidence>
<keyword evidence="9 10" id="KW-0472">Membrane</keyword>
<dbReference type="PANTHER" id="PTHR28677:SF4">
    <property type="entry name" value="DOLICHYL-DIPHOSPHOOLIGOSACCHARIDE--PROTEIN GLYCOSYLTRANSFERASE SUBUNIT 4B-RELATED"/>
    <property type="match status" value="1"/>
</dbReference>
<evidence type="ECO:0008006" key="13">
    <source>
        <dbReference type="Google" id="ProtNLM"/>
    </source>
</evidence>
<comment type="subcellular location">
    <subcellularLocation>
        <location evidence="2">Endoplasmic reticulum membrane</location>
        <topology evidence="2">Single-pass type III membrane protein</topology>
    </subcellularLocation>
</comment>
<keyword evidence="6" id="KW-0256">Endoplasmic reticulum</keyword>
<evidence type="ECO:0000313" key="11">
    <source>
        <dbReference type="EMBL" id="KAK7286765.1"/>
    </source>
</evidence>
<dbReference type="Proteomes" id="UP001359559">
    <property type="component" value="Unassembled WGS sequence"/>
</dbReference>
<protein>
    <recommendedName>
        <fullName evidence="13">Dolichyl-diphosphooligosaccharide--protein glycosyltransferase subunit 4</fullName>
    </recommendedName>
</protein>
<keyword evidence="12" id="KW-1185">Reference proteome</keyword>
<evidence type="ECO:0000256" key="4">
    <source>
        <dbReference type="ARBA" id="ARBA00011157"/>
    </source>
</evidence>
<evidence type="ECO:0000256" key="2">
    <source>
        <dbReference type="ARBA" id="ARBA00004643"/>
    </source>
</evidence>
<evidence type="ECO:0000256" key="10">
    <source>
        <dbReference type="SAM" id="Phobius"/>
    </source>
</evidence>
<keyword evidence="8 10" id="KW-1133">Transmembrane helix</keyword>
<reference evidence="11 12" key="1">
    <citation type="submission" date="2024-01" db="EMBL/GenBank/DDBJ databases">
        <title>The genomes of 5 underutilized Papilionoideae crops provide insights into root nodulation and disease resistance.</title>
        <authorList>
            <person name="Yuan L."/>
        </authorList>
    </citation>
    <scope>NUCLEOTIDE SEQUENCE [LARGE SCALE GENOMIC DNA]</scope>
    <source>
        <strain evidence="11">LY-2023</strain>
        <tissue evidence="11">Leaf</tissue>
    </source>
</reference>
<dbReference type="EMBL" id="JAYKXN010000005">
    <property type="protein sequence ID" value="KAK7286765.1"/>
    <property type="molecule type" value="Genomic_DNA"/>
</dbReference>
<dbReference type="InterPro" id="IPR044165">
    <property type="entry name" value="OST4_plant"/>
</dbReference>
<organism evidence="11 12">
    <name type="scientific">Clitoria ternatea</name>
    <name type="common">Butterfly pea</name>
    <dbReference type="NCBI Taxonomy" id="43366"/>
    <lineage>
        <taxon>Eukaryota</taxon>
        <taxon>Viridiplantae</taxon>
        <taxon>Streptophyta</taxon>
        <taxon>Embryophyta</taxon>
        <taxon>Tracheophyta</taxon>
        <taxon>Spermatophyta</taxon>
        <taxon>Magnoliopsida</taxon>
        <taxon>eudicotyledons</taxon>
        <taxon>Gunneridae</taxon>
        <taxon>Pentapetalae</taxon>
        <taxon>rosids</taxon>
        <taxon>fabids</taxon>
        <taxon>Fabales</taxon>
        <taxon>Fabaceae</taxon>
        <taxon>Papilionoideae</taxon>
        <taxon>50 kb inversion clade</taxon>
        <taxon>NPAAA clade</taxon>
        <taxon>indigoferoid/millettioid clade</taxon>
        <taxon>Phaseoleae</taxon>
        <taxon>Clitoria</taxon>
    </lineage>
</organism>